<feature type="transmembrane region" description="Helical" evidence="1">
    <location>
        <begin position="270"/>
        <end position="291"/>
    </location>
</feature>
<dbReference type="Proteomes" id="UP001237642">
    <property type="component" value="Unassembled WGS sequence"/>
</dbReference>
<evidence type="ECO:0000256" key="1">
    <source>
        <dbReference type="SAM" id="Phobius"/>
    </source>
</evidence>
<evidence type="ECO:0000259" key="2">
    <source>
        <dbReference type="PROSITE" id="PS50011"/>
    </source>
</evidence>
<proteinExistence type="predicted"/>
<dbReference type="SMART" id="SM00219">
    <property type="entry name" value="TyrKc"/>
    <property type="match status" value="1"/>
</dbReference>
<sequence length="481" mass="54132">MTLVRSAENLNLEKKLREKGRDNISADNWIYDNGQGIVSAGNFFRLGFFTPNGNITQDRRYIGIWYCNSPEVIVWVANQEVAILSNVSRAFGETLWESFKHTTDTFLPGMKMDENLNLTSWMSDEDPAPGNFSFRLDGKVGGGYSIMKFGLKPYWRSGGESANSFIPLKMSTSAALLLSGSTNNTSKQASSSRLLMQSNGEIQYLSWDSGKMRWLLLRSGPRGRLVDVNQTLLIIICHSARVCLDSEYFSSPPSAGNQLRSRKHPTSRGVTISISVILSVTLLCIITFISCRRLVAKRKDRNIEQYPALQFYDNNDSMGQDNHFREDGEKDLGVPFFELESIVAATHNFSQAYKLGEGGFGPVYKGKLPGGEEIAVKRISSSSGQGLMEFKNKVLLIAKLQHRNLVRLLGYCMKGNEKILLYEYMSNKSLDAFIFDTKLSMLLNWKTRFDIILGVARVVIWLQNNRKGRPSQIYASYNIVC</sequence>
<dbReference type="GO" id="GO:0005524">
    <property type="term" value="F:ATP binding"/>
    <property type="evidence" value="ECO:0007669"/>
    <property type="project" value="InterPro"/>
</dbReference>
<comment type="caution">
    <text evidence="3">The sequence shown here is derived from an EMBL/GenBank/DDBJ whole genome shotgun (WGS) entry which is preliminary data.</text>
</comment>
<dbReference type="InterPro" id="IPR001245">
    <property type="entry name" value="Ser-Thr/Tyr_kinase_cat_dom"/>
</dbReference>
<dbReference type="PROSITE" id="PS50011">
    <property type="entry name" value="PROTEIN_KINASE_DOM"/>
    <property type="match status" value="1"/>
</dbReference>
<organism evidence="3 4">
    <name type="scientific">Heracleum sosnowskyi</name>
    <dbReference type="NCBI Taxonomy" id="360622"/>
    <lineage>
        <taxon>Eukaryota</taxon>
        <taxon>Viridiplantae</taxon>
        <taxon>Streptophyta</taxon>
        <taxon>Embryophyta</taxon>
        <taxon>Tracheophyta</taxon>
        <taxon>Spermatophyta</taxon>
        <taxon>Magnoliopsida</taxon>
        <taxon>eudicotyledons</taxon>
        <taxon>Gunneridae</taxon>
        <taxon>Pentapetalae</taxon>
        <taxon>asterids</taxon>
        <taxon>campanulids</taxon>
        <taxon>Apiales</taxon>
        <taxon>Apiaceae</taxon>
        <taxon>Apioideae</taxon>
        <taxon>apioid superclade</taxon>
        <taxon>Tordylieae</taxon>
        <taxon>Tordyliinae</taxon>
        <taxon>Heracleum</taxon>
    </lineage>
</organism>
<feature type="domain" description="Protein kinase" evidence="2">
    <location>
        <begin position="349"/>
        <end position="481"/>
    </location>
</feature>
<reference evidence="3" key="2">
    <citation type="submission" date="2023-05" db="EMBL/GenBank/DDBJ databases">
        <authorList>
            <person name="Schelkunov M.I."/>
        </authorList>
    </citation>
    <scope>NUCLEOTIDE SEQUENCE</scope>
    <source>
        <strain evidence="3">Hsosn_3</strain>
        <tissue evidence="3">Leaf</tissue>
    </source>
</reference>
<evidence type="ECO:0000313" key="4">
    <source>
        <dbReference type="Proteomes" id="UP001237642"/>
    </source>
</evidence>
<keyword evidence="4" id="KW-1185">Reference proteome</keyword>
<evidence type="ECO:0000313" key="3">
    <source>
        <dbReference type="EMBL" id="KAK1388975.1"/>
    </source>
</evidence>
<dbReference type="InterPro" id="IPR011009">
    <property type="entry name" value="Kinase-like_dom_sf"/>
</dbReference>
<accession>A0AAD8IS15</accession>
<dbReference type="FunFam" id="3.30.200.20:FF:001238">
    <property type="entry name" value="Os08g0179000 protein"/>
    <property type="match status" value="1"/>
</dbReference>
<gene>
    <name evidence="3" type="ORF">POM88_017153</name>
</gene>
<dbReference type="InterPro" id="IPR020635">
    <property type="entry name" value="Tyr_kinase_cat_dom"/>
</dbReference>
<dbReference type="InterPro" id="IPR000719">
    <property type="entry name" value="Prot_kinase_dom"/>
</dbReference>
<dbReference type="PANTHER" id="PTHR32444">
    <property type="entry name" value="BULB-TYPE LECTIN DOMAIN-CONTAINING PROTEIN"/>
    <property type="match status" value="1"/>
</dbReference>
<keyword evidence="1" id="KW-0812">Transmembrane</keyword>
<dbReference type="Gene3D" id="1.10.510.10">
    <property type="entry name" value="Transferase(Phosphotransferase) domain 1"/>
    <property type="match status" value="1"/>
</dbReference>
<reference evidence="3" key="1">
    <citation type="submission" date="2023-02" db="EMBL/GenBank/DDBJ databases">
        <title>Genome of toxic invasive species Heracleum sosnowskyi carries increased number of genes despite the absence of recent whole-genome duplications.</title>
        <authorList>
            <person name="Schelkunov M."/>
            <person name="Shtratnikova V."/>
            <person name="Makarenko M."/>
            <person name="Klepikova A."/>
            <person name="Omelchenko D."/>
            <person name="Novikova G."/>
            <person name="Obukhova E."/>
            <person name="Bogdanov V."/>
            <person name="Penin A."/>
            <person name="Logacheva M."/>
        </authorList>
    </citation>
    <scope>NUCLEOTIDE SEQUENCE</scope>
    <source>
        <strain evidence="3">Hsosn_3</strain>
        <tissue evidence="3">Leaf</tissue>
    </source>
</reference>
<dbReference type="PANTHER" id="PTHR32444:SF247">
    <property type="entry name" value="OS01G0958200 PROTEIN"/>
    <property type="match status" value="1"/>
</dbReference>
<dbReference type="Pfam" id="PF07714">
    <property type="entry name" value="PK_Tyr_Ser-Thr"/>
    <property type="match status" value="1"/>
</dbReference>
<name>A0AAD8IS15_9APIA</name>
<dbReference type="EMBL" id="JAUIZM010000004">
    <property type="protein sequence ID" value="KAK1388975.1"/>
    <property type="molecule type" value="Genomic_DNA"/>
</dbReference>
<dbReference type="AlphaFoldDB" id="A0AAD8IS15"/>
<dbReference type="SUPFAM" id="SSF56112">
    <property type="entry name" value="Protein kinase-like (PK-like)"/>
    <property type="match status" value="1"/>
</dbReference>
<keyword evidence="1" id="KW-0472">Membrane</keyword>
<protein>
    <recommendedName>
        <fullName evidence="2">Protein kinase domain-containing protein</fullName>
    </recommendedName>
</protein>
<keyword evidence="1" id="KW-1133">Transmembrane helix</keyword>
<dbReference type="GO" id="GO:0004713">
    <property type="term" value="F:protein tyrosine kinase activity"/>
    <property type="evidence" value="ECO:0007669"/>
    <property type="project" value="InterPro"/>
</dbReference>